<evidence type="ECO:0008006" key="3">
    <source>
        <dbReference type="Google" id="ProtNLM"/>
    </source>
</evidence>
<dbReference type="Proteomes" id="UP001149954">
    <property type="component" value="Unassembled WGS sequence"/>
</dbReference>
<protein>
    <recommendedName>
        <fullName evidence="3">VWFA domain-containing protein</fullName>
    </recommendedName>
</protein>
<evidence type="ECO:0000313" key="2">
    <source>
        <dbReference type="Proteomes" id="UP001149954"/>
    </source>
</evidence>
<sequence>MLPSTDDLAKFISIAPDANEGTALRFLEGAENIEDAISRYYEVQNEATGPSLPNPTPLTMGATDVGPDMRPPPYARSAVSGLAHHHANIFTGAASIRSKDEQDMKAALHSIQQACNIFNSDIEPEHTTRFLNCQCDVHEYKDRKVARLHIQEIWSKAVMYPGESAYHDSHSSAMIVKNPYSRVPSPFPVTTPEAYNRAKPTPSGYNQYLHKTIQLNASLNAAAHAAIDAKEPNSIWDTGDLEISVPNEANATTSSAPQQPAVQRLTHQNNLSASPAESSKSSAFGSLKRMLSKKTPEEKAEKAAIYTQGLRVAILEEEQGRWPNQEWRQLVAAYQEAVGISQKIADLRARHPIQYLHLLRAGYFEPIPVVWAKSTSNPLNLTINAFGGWRGVTPSWRGYKDLAEERLYWVMNNSKGIVGNKTKPDPISAMSMARSRMESAVEIPTEYFSRDDICNAHSTEAYSKQVMSPFRLGGEPAVPSDETMILLEVSKSMNSAPFRPVYNEHLITGYSASNQPKSKDIAKAIIRRFSRAIINHDHNTRGYQFVTFADQGRYIGLVNHQNLDQIWSNIKFGGETRLMLGWQRAKELHFQKHSGTAIHHPMYGWQAGPQTPILRLLIVLDGEAADINAFQLDLLGLSWVYATIFLIGANRCPHHNRLANELQRISNTNPHISFLDAQGNMPERFVTHELLKRHLGYNVSFSDFETLEQAEVDLPSYVE</sequence>
<reference evidence="1" key="2">
    <citation type="journal article" date="2023" name="IMA Fungus">
        <title>Comparative genomic study of the Penicillium genus elucidates a diverse pangenome and 15 lateral gene transfer events.</title>
        <authorList>
            <person name="Petersen C."/>
            <person name="Sorensen T."/>
            <person name="Nielsen M.R."/>
            <person name="Sondergaard T.E."/>
            <person name="Sorensen J.L."/>
            <person name="Fitzpatrick D.A."/>
            <person name="Frisvad J.C."/>
            <person name="Nielsen K.L."/>
        </authorList>
    </citation>
    <scope>NUCLEOTIDE SEQUENCE</scope>
    <source>
        <strain evidence="1">IBT 29495</strain>
    </source>
</reference>
<evidence type="ECO:0000313" key="1">
    <source>
        <dbReference type="EMBL" id="KAJ5503912.1"/>
    </source>
</evidence>
<name>A0A9W9XV16_9EURO</name>
<proteinExistence type="predicted"/>
<reference evidence="1" key="1">
    <citation type="submission" date="2022-12" db="EMBL/GenBank/DDBJ databases">
        <authorList>
            <person name="Petersen C."/>
        </authorList>
    </citation>
    <scope>NUCLEOTIDE SEQUENCE</scope>
    <source>
        <strain evidence="1">IBT 29495</strain>
    </source>
</reference>
<organism evidence="1 2">
    <name type="scientific">Penicillium fimorum</name>
    <dbReference type="NCBI Taxonomy" id="1882269"/>
    <lineage>
        <taxon>Eukaryota</taxon>
        <taxon>Fungi</taxon>
        <taxon>Dikarya</taxon>
        <taxon>Ascomycota</taxon>
        <taxon>Pezizomycotina</taxon>
        <taxon>Eurotiomycetes</taxon>
        <taxon>Eurotiomycetidae</taxon>
        <taxon>Eurotiales</taxon>
        <taxon>Aspergillaceae</taxon>
        <taxon>Penicillium</taxon>
    </lineage>
</organism>
<keyword evidence="2" id="KW-1185">Reference proteome</keyword>
<dbReference type="EMBL" id="JAPWDS010000003">
    <property type="protein sequence ID" value="KAJ5503912.1"/>
    <property type="molecule type" value="Genomic_DNA"/>
</dbReference>
<dbReference type="OrthoDB" id="2142598at2759"/>
<dbReference type="AlphaFoldDB" id="A0A9W9XV16"/>
<comment type="caution">
    <text evidence="1">The sequence shown here is derived from an EMBL/GenBank/DDBJ whole genome shotgun (WGS) entry which is preliminary data.</text>
</comment>
<gene>
    <name evidence="1" type="ORF">N7463_006786</name>
</gene>
<accession>A0A9W9XV16</accession>